<gene>
    <name evidence="5" type="ORF">YM304_28660</name>
</gene>
<keyword evidence="2 5" id="KW-0808">Transferase</keyword>
<name>A0A6C7E9W7_ILUCY</name>
<feature type="domain" description="Glycosyltransferase subfamily 4-like N-terminal" evidence="4">
    <location>
        <begin position="45"/>
        <end position="204"/>
    </location>
</feature>
<dbReference type="CDD" id="cd03809">
    <property type="entry name" value="GT4_MtfB-like"/>
    <property type="match status" value="1"/>
</dbReference>
<evidence type="ECO:0000313" key="6">
    <source>
        <dbReference type="Proteomes" id="UP000011863"/>
    </source>
</evidence>
<sequence length="400" mass="43074">MTDPTVIDEQRPDDFDAPSGAPAVGARLSATNVGVNLLWCVPGEVGGSEQYLVRQLLGLASQPAEFVPTIYCLPAFVDAHPELARLYPMVTAKITGTDRPRRVFAEHTWLARRTRSADIVHHGGGTAPRLGGGPIVLTVHDLQYETYPEYTSATKLKYLRAVMPRSVARASVVTVPTEYVRSTVVDRFSIDPSRVVVVRHGVEPTIGSGAPSEFELRRDYGLGSGRVIVFPAITHPHKGHLFLLEVMRRYWDDPDLRLVMLGGAGVADADVMAMIEKLDLQRRVVRPGRVPDSHRDGLVSLADALVFPSEYEGFGAPVVEAMALGTPVVCSDQAALAEVVGDAALVLPREVDAWAGALDHVAANASDMRAAGRRRAAQFTSAKSGEGLAQAYRLAATIDA</sequence>
<evidence type="ECO:0000256" key="2">
    <source>
        <dbReference type="ARBA" id="ARBA00022679"/>
    </source>
</evidence>
<dbReference type="InterPro" id="IPR028098">
    <property type="entry name" value="Glyco_trans_4-like_N"/>
</dbReference>
<dbReference type="RefSeq" id="WP_015442427.1">
    <property type="nucleotide sequence ID" value="NC_020520.1"/>
</dbReference>
<dbReference type="KEGG" id="aym:YM304_28660"/>
<feature type="domain" description="Glycosyl transferase family 1" evidence="3">
    <location>
        <begin position="218"/>
        <end position="371"/>
    </location>
</feature>
<dbReference type="EC" id="2.4.-.-" evidence="5"/>
<protein>
    <submittedName>
        <fullName evidence="5">Putative glycosyltransferase</fullName>
        <ecNumber evidence="5">2.4.-.-</ecNumber>
    </submittedName>
</protein>
<dbReference type="Proteomes" id="UP000011863">
    <property type="component" value="Chromosome"/>
</dbReference>
<dbReference type="Pfam" id="PF00534">
    <property type="entry name" value="Glycos_transf_1"/>
    <property type="match status" value="1"/>
</dbReference>
<keyword evidence="1 5" id="KW-0328">Glycosyltransferase</keyword>
<dbReference type="PANTHER" id="PTHR46401">
    <property type="entry name" value="GLYCOSYLTRANSFERASE WBBK-RELATED"/>
    <property type="match status" value="1"/>
</dbReference>
<dbReference type="GO" id="GO:0009103">
    <property type="term" value="P:lipopolysaccharide biosynthetic process"/>
    <property type="evidence" value="ECO:0007669"/>
    <property type="project" value="TreeGrafter"/>
</dbReference>
<dbReference type="AlphaFoldDB" id="A0A6C7E9W7"/>
<dbReference type="OrthoDB" id="9801609at2"/>
<evidence type="ECO:0000259" key="4">
    <source>
        <dbReference type="Pfam" id="PF13439"/>
    </source>
</evidence>
<evidence type="ECO:0000313" key="5">
    <source>
        <dbReference type="EMBL" id="BAN03180.1"/>
    </source>
</evidence>
<dbReference type="GO" id="GO:0016757">
    <property type="term" value="F:glycosyltransferase activity"/>
    <property type="evidence" value="ECO:0007669"/>
    <property type="project" value="UniProtKB-KW"/>
</dbReference>
<evidence type="ECO:0000256" key="1">
    <source>
        <dbReference type="ARBA" id="ARBA00022676"/>
    </source>
</evidence>
<dbReference type="Gene3D" id="3.40.50.2000">
    <property type="entry name" value="Glycogen Phosphorylase B"/>
    <property type="match status" value="2"/>
</dbReference>
<proteinExistence type="predicted"/>
<evidence type="ECO:0000259" key="3">
    <source>
        <dbReference type="Pfam" id="PF00534"/>
    </source>
</evidence>
<keyword evidence="6" id="KW-1185">Reference proteome</keyword>
<dbReference type="SUPFAM" id="SSF53756">
    <property type="entry name" value="UDP-Glycosyltransferase/glycogen phosphorylase"/>
    <property type="match status" value="1"/>
</dbReference>
<accession>A0A6C7E9W7</accession>
<dbReference type="Pfam" id="PF13439">
    <property type="entry name" value="Glyco_transf_4"/>
    <property type="match status" value="1"/>
</dbReference>
<reference evidence="5 6" key="1">
    <citation type="journal article" date="2013" name="Int. J. Syst. Evol. Microbiol.">
        <title>Ilumatobacter nonamiense sp. nov. and Ilumatobacter coccineum sp. nov., isolated from seashore sand.</title>
        <authorList>
            <person name="Matsumoto A."/>
            <person name="Kasai H."/>
            <person name="Matsuo Y."/>
            <person name="Shizuri Y."/>
            <person name="Ichikawa N."/>
            <person name="Fujita N."/>
            <person name="Omura S."/>
            <person name="Takahashi Y."/>
        </authorList>
    </citation>
    <scope>NUCLEOTIDE SEQUENCE [LARGE SCALE GENOMIC DNA]</scope>
    <source>
        <strain evidence="6">NBRC 103263 / KCTC 29153 / YM16-304</strain>
    </source>
</reference>
<organism evidence="5 6">
    <name type="scientific">Ilumatobacter coccineus (strain NBRC 103263 / KCTC 29153 / YM16-304)</name>
    <dbReference type="NCBI Taxonomy" id="1313172"/>
    <lineage>
        <taxon>Bacteria</taxon>
        <taxon>Bacillati</taxon>
        <taxon>Actinomycetota</taxon>
        <taxon>Acidimicrobiia</taxon>
        <taxon>Acidimicrobiales</taxon>
        <taxon>Ilumatobacteraceae</taxon>
        <taxon>Ilumatobacter</taxon>
    </lineage>
</organism>
<dbReference type="EMBL" id="AP012057">
    <property type="protein sequence ID" value="BAN03180.1"/>
    <property type="molecule type" value="Genomic_DNA"/>
</dbReference>
<dbReference type="InterPro" id="IPR001296">
    <property type="entry name" value="Glyco_trans_1"/>
</dbReference>
<dbReference type="PANTHER" id="PTHR46401:SF2">
    <property type="entry name" value="GLYCOSYLTRANSFERASE WBBK-RELATED"/>
    <property type="match status" value="1"/>
</dbReference>